<keyword evidence="12" id="KW-1185">Reference proteome</keyword>
<dbReference type="EMBL" id="BAABHA010000002">
    <property type="protein sequence ID" value="GAA4376685.1"/>
    <property type="molecule type" value="Genomic_DNA"/>
</dbReference>
<dbReference type="PANTHER" id="PTHR36122:SF2">
    <property type="entry name" value="NICOTINAMIDE RIBOSIDE TRANSPORTER PNUC"/>
    <property type="match status" value="1"/>
</dbReference>
<evidence type="ECO:0000313" key="12">
    <source>
        <dbReference type="Proteomes" id="UP001500454"/>
    </source>
</evidence>
<keyword evidence="6" id="KW-1003">Cell membrane</keyword>
<evidence type="ECO:0000256" key="8">
    <source>
        <dbReference type="ARBA" id="ARBA00022989"/>
    </source>
</evidence>
<evidence type="ECO:0000256" key="10">
    <source>
        <dbReference type="SAM" id="Phobius"/>
    </source>
</evidence>
<sequence length="181" mass="20664">MWLAARESVWNFPVAIVACVIAGIVYFQAKLYSDMGLQVVFVALAFYGWWMWLRKGPAQGQLHVSTTSWRWWVVLAALAVGFTLIAGYLFETYTDAAAPYWDNGATAVSLVAQFLLTRKKLENWLLWIAVDILYVVLYWHRGLALFSVEYVIFIGLAVYGYWEWRRLRRAAPALSTPLSAA</sequence>
<dbReference type="PROSITE" id="PS51257">
    <property type="entry name" value="PROKAR_LIPOPROTEIN"/>
    <property type="match status" value="1"/>
</dbReference>
<comment type="caution">
    <text evidence="11">The sequence shown here is derived from an EMBL/GenBank/DDBJ whole genome shotgun (WGS) entry which is preliminary data.</text>
</comment>
<dbReference type="PANTHER" id="PTHR36122">
    <property type="entry name" value="NICOTINAMIDE RIBOSIDE TRANSPORTER PNUC"/>
    <property type="match status" value="1"/>
</dbReference>
<comment type="similarity">
    <text evidence="3">Belongs to the nicotinamide ribonucleoside (NR) uptake permease (TC 4.B.1) family.</text>
</comment>
<keyword evidence="8 10" id="KW-1133">Transmembrane helix</keyword>
<reference evidence="12" key="1">
    <citation type="journal article" date="2019" name="Int. J. Syst. Evol. Microbiol.">
        <title>The Global Catalogue of Microorganisms (GCM) 10K type strain sequencing project: providing services to taxonomists for standard genome sequencing and annotation.</title>
        <authorList>
            <consortium name="The Broad Institute Genomics Platform"/>
            <consortium name="The Broad Institute Genome Sequencing Center for Infectious Disease"/>
            <person name="Wu L."/>
            <person name="Ma J."/>
        </authorList>
    </citation>
    <scope>NUCLEOTIDE SEQUENCE [LARGE SCALE GENOMIC DNA]</scope>
    <source>
        <strain evidence="12">JCM 17924</strain>
    </source>
</reference>
<keyword evidence="5" id="KW-0813">Transport</keyword>
<dbReference type="Pfam" id="PF04973">
    <property type="entry name" value="NMN_transporter"/>
    <property type="match status" value="1"/>
</dbReference>
<evidence type="ECO:0000256" key="4">
    <source>
        <dbReference type="ARBA" id="ARBA00017522"/>
    </source>
</evidence>
<comment type="subcellular location">
    <subcellularLocation>
        <location evidence="2">Cell membrane</location>
        <topology evidence="2">Multi-pass membrane protein</topology>
    </subcellularLocation>
</comment>
<evidence type="ECO:0000313" key="11">
    <source>
        <dbReference type="EMBL" id="GAA4376685.1"/>
    </source>
</evidence>
<feature type="transmembrane region" description="Helical" evidence="10">
    <location>
        <begin position="123"/>
        <end position="139"/>
    </location>
</feature>
<evidence type="ECO:0000256" key="7">
    <source>
        <dbReference type="ARBA" id="ARBA00022692"/>
    </source>
</evidence>
<dbReference type="NCBIfam" id="TIGR01528">
    <property type="entry name" value="NMN_trans_PnuC"/>
    <property type="match status" value="1"/>
</dbReference>
<keyword evidence="7 10" id="KW-0812">Transmembrane</keyword>
<comment type="function">
    <text evidence="1">Required for nicotinamide riboside transport across the inner membrane.</text>
</comment>
<protein>
    <recommendedName>
        <fullName evidence="4">Nicotinamide riboside transporter PnuC</fullName>
    </recommendedName>
</protein>
<evidence type="ECO:0000256" key="5">
    <source>
        <dbReference type="ARBA" id="ARBA00022448"/>
    </source>
</evidence>
<evidence type="ECO:0000256" key="2">
    <source>
        <dbReference type="ARBA" id="ARBA00004651"/>
    </source>
</evidence>
<name>A0ABP8IW46_9BACT</name>
<dbReference type="Proteomes" id="UP001500454">
    <property type="component" value="Unassembled WGS sequence"/>
</dbReference>
<feature type="transmembrane region" description="Helical" evidence="10">
    <location>
        <begin position="35"/>
        <end position="52"/>
    </location>
</feature>
<evidence type="ECO:0000256" key="6">
    <source>
        <dbReference type="ARBA" id="ARBA00022475"/>
    </source>
</evidence>
<feature type="transmembrane region" description="Helical" evidence="10">
    <location>
        <begin position="72"/>
        <end position="90"/>
    </location>
</feature>
<feature type="transmembrane region" description="Helical" evidence="10">
    <location>
        <begin position="12"/>
        <end position="29"/>
    </location>
</feature>
<organism evidence="11 12">
    <name type="scientific">Hymenobacter koreensis</name>
    <dbReference type="NCBI Taxonomy" id="1084523"/>
    <lineage>
        <taxon>Bacteria</taxon>
        <taxon>Pseudomonadati</taxon>
        <taxon>Bacteroidota</taxon>
        <taxon>Cytophagia</taxon>
        <taxon>Cytophagales</taxon>
        <taxon>Hymenobacteraceae</taxon>
        <taxon>Hymenobacter</taxon>
    </lineage>
</organism>
<accession>A0ABP8IW46</accession>
<evidence type="ECO:0000256" key="1">
    <source>
        <dbReference type="ARBA" id="ARBA00002672"/>
    </source>
</evidence>
<feature type="transmembrane region" description="Helical" evidence="10">
    <location>
        <begin position="145"/>
        <end position="162"/>
    </location>
</feature>
<keyword evidence="9 10" id="KW-0472">Membrane</keyword>
<dbReference type="InterPro" id="IPR006419">
    <property type="entry name" value="NMN_transpt_PnuC"/>
</dbReference>
<gene>
    <name evidence="11" type="primary">pnuC</name>
    <name evidence="11" type="ORF">GCM10023186_10780</name>
</gene>
<evidence type="ECO:0000256" key="9">
    <source>
        <dbReference type="ARBA" id="ARBA00023136"/>
    </source>
</evidence>
<evidence type="ECO:0000256" key="3">
    <source>
        <dbReference type="ARBA" id="ARBA00006669"/>
    </source>
</evidence>
<proteinExistence type="inferred from homology"/>